<keyword evidence="2 16" id="KW-1003">Cell membrane</keyword>
<dbReference type="GO" id="GO:0016655">
    <property type="term" value="F:oxidoreductase activity, acting on NAD(P)H, quinone or similar compound as acceptor"/>
    <property type="evidence" value="ECO:0007669"/>
    <property type="project" value="InterPro"/>
</dbReference>
<dbReference type="GO" id="GO:0022900">
    <property type="term" value="P:electron transport chain"/>
    <property type="evidence" value="ECO:0007669"/>
    <property type="project" value="UniProtKB-UniRule"/>
</dbReference>
<keyword evidence="9 16" id="KW-1133">Transmembrane helix</keyword>
<keyword evidence="12" id="KW-0406">Ion transport</keyword>
<keyword evidence="7 16" id="KW-0812">Transmembrane</keyword>
<keyword evidence="13" id="KW-0830">Ubiquinone</keyword>
<keyword evidence="1 16" id="KW-0813">Transport</keyword>
<evidence type="ECO:0000256" key="10">
    <source>
        <dbReference type="ARBA" id="ARBA00023027"/>
    </source>
</evidence>
<evidence type="ECO:0000256" key="1">
    <source>
        <dbReference type="ARBA" id="ARBA00022448"/>
    </source>
</evidence>
<gene>
    <name evidence="16" type="primary">rnfG</name>
    <name evidence="20" type="ORF">ENS59_11525</name>
</gene>
<dbReference type="InterPro" id="IPR010209">
    <property type="entry name" value="Ion_transpt_RnfG/RsxG"/>
</dbReference>
<keyword evidence="3" id="KW-0997">Cell inner membrane</keyword>
<dbReference type="GO" id="GO:0006814">
    <property type="term" value="P:sodium ion transport"/>
    <property type="evidence" value="ECO:0007669"/>
    <property type="project" value="UniProtKB-KW"/>
</dbReference>
<evidence type="ECO:0000256" key="15">
    <source>
        <dbReference type="ARBA" id="ARBA00023201"/>
    </source>
</evidence>
<dbReference type="HAMAP" id="MF_00479">
    <property type="entry name" value="RsxG_RnfG"/>
    <property type="match status" value="1"/>
</dbReference>
<evidence type="ECO:0000256" key="4">
    <source>
        <dbReference type="ARBA" id="ARBA00022553"/>
    </source>
</evidence>
<dbReference type="SMART" id="SM00900">
    <property type="entry name" value="FMN_bind"/>
    <property type="match status" value="1"/>
</dbReference>
<comment type="caution">
    <text evidence="20">The sequence shown here is derived from an EMBL/GenBank/DDBJ whole genome shotgun (WGS) entry which is preliminary data.</text>
</comment>
<comment type="similarity">
    <text evidence="16">Belongs to the RnfG family.</text>
</comment>
<evidence type="ECO:0000256" key="16">
    <source>
        <dbReference type="HAMAP-Rule" id="MF_00479"/>
    </source>
</evidence>
<evidence type="ECO:0000256" key="5">
    <source>
        <dbReference type="ARBA" id="ARBA00022630"/>
    </source>
</evidence>
<evidence type="ECO:0000256" key="17">
    <source>
        <dbReference type="SAM" id="MobiDB-lite"/>
    </source>
</evidence>
<feature type="region of interest" description="Disordered" evidence="17">
    <location>
        <begin position="156"/>
        <end position="178"/>
    </location>
</feature>
<name>A0A7C3EHA7_9SPIR</name>
<keyword evidence="8 16" id="KW-1278">Translocase</keyword>
<comment type="caution">
    <text evidence="16">Lacks conserved residue(s) required for the propagation of feature annotation.</text>
</comment>
<comment type="cofactor">
    <cofactor evidence="16">
        <name>FMN</name>
        <dbReference type="ChEBI" id="CHEBI:58210"/>
    </cofactor>
</comment>
<dbReference type="InterPro" id="IPR010204">
    <property type="entry name" value="NqrC"/>
</dbReference>
<comment type="function">
    <text evidence="16">Part of a membrane-bound complex that couples electron transfer with translocation of ions across the membrane.</text>
</comment>
<dbReference type="InterPro" id="IPR007329">
    <property type="entry name" value="FMN-bd"/>
</dbReference>
<keyword evidence="4 16" id="KW-0597">Phosphoprotein</keyword>
<accession>A0A7C3EHA7</accession>
<keyword evidence="10" id="KW-0520">NAD</keyword>
<dbReference type="GO" id="GO:0010181">
    <property type="term" value="F:FMN binding"/>
    <property type="evidence" value="ECO:0007669"/>
    <property type="project" value="InterPro"/>
</dbReference>
<evidence type="ECO:0000256" key="18">
    <source>
        <dbReference type="SAM" id="Phobius"/>
    </source>
</evidence>
<evidence type="ECO:0000256" key="11">
    <source>
        <dbReference type="ARBA" id="ARBA00023053"/>
    </source>
</evidence>
<evidence type="ECO:0000256" key="12">
    <source>
        <dbReference type="ARBA" id="ARBA00023065"/>
    </source>
</evidence>
<evidence type="ECO:0000256" key="2">
    <source>
        <dbReference type="ARBA" id="ARBA00022475"/>
    </source>
</evidence>
<evidence type="ECO:0000256" key="7">
    <source>
        <dbReference type="ARBA" id="ARBA00022692"/>
    </source>
</evidence>
<comment type="subcellular location">
    <subcellularLocation>
        <location evidence="16">Cell membrane</location>
        <topology evidence="16">Single-pass membrane protein</topology>
    </subcellularLocation>
</comment>
<dbReference type="Pfam" id="PF04205">
    <property type="entry name" value="FMN_bind"/>
    <property type="match status" value="1"/>
</dbReference>
<evidence type="ECO:0000256" key="3">
    <source>
        <dbReference type="ARBA" id="ARBA00022519"/>
    </source>
</evidence>
<feature type="domain" description="FMN-binding" evidence="19">
    <location>
        <begin position="98"/>
        <end position="195"/>
    </location>
</feature>
<sequence>MKRDGMLYTVLFTFIICIVFVFFLALANELTKDRVAANRRFAERSAILSALGIGYTAPGEVDSLYDAQVSTLKTDAGLIYKASVDGQTRYAAKVAGPGLWGTIQVILAVDQQVQRIEGFQILSHNETPGLGGRIDEAWFNAQFKGELIGPQGIAVRQGSGKGDPDPDNSQVDAVTGASRTSQSIQEIVNKELTIFKTLRDKGGLQ</sequence>
<feature type="compositionally biased region" description="Polar residues" evidence="17">
    <location>
        <begin position="167"/>
        <end position="178"/>
    </location>
</feature>
<evidence type="ECO:0000256" key="14">
    <source>
        <dbReference type="ARBA" id="ARBA00023136"/>
    </source>
</evidence>
<organism evidence="20">
    <name type="scientific">Gracilinema caldarium</name>
    <dbReference type="NCBI Taxonomy" id="215591"/>
    <lineage>
        <taxon>Bacteria</taxon>
        <taxon>Pseudomonadati</taxon>
        <taxon>Spirochaetota</taxon>
        <taxon>Spirochaetia</taxon>
        <taxon>Spirochaetales</taxon>
        <taxon>Breznakiellaceae</taxon>
        <taxon>Gracilinema</taxon>
    </lineage>
</organism>
<dbReference type="PANTHER" id="PTHR37838">
    <property type="entry name" value="NA(+)-TRANSLOCATING NADH-QUINONE REDUCTASE SUBUNIT C"/>
    <property type="match status" value="1"/>
</dbReference>
<dbReference type="PANTHER" id="PTHR37838:SF1">
    <property type="entry name" value="NA(+)-TRANSLOCATING NADH-QUINONE REDUCTASE SUBUNIT C"/>
    <property type="match status" value="1"/>
</dbReference>
<protein>
    <recommendedName>
        <fullName evidence="16">Ion-translocating oxidoreductase complex subunit G</fullName>
        <ecNumber evidence="16">7.-.-.-</ecNumber>
    </recommendedName>
    <alternativeName>
        <fullName evidence="16">Rnf electron transport complex subunit G</fullName>
    </alternativeName>
</protein>
<keyword evidence="5 16" id="KW-0285">Flavoprotein</keyword>
<reference evidence="20" key="1">
    <citation type="journal article" date="2020" name="mSystems">
        <title>Genome- and Community-Level Interaction Insights into Carbon Utilization and Element Cycling Functions of Hydrothermarchaeota in Hydrothermal Sediment.</title>
        <authorList>
            <person name="Zhou Z."/>
            <person name="Liu Y."/>
            <person name="Xu W."/>
            <person name="Pan J."/>
            <person name="Luo Z.H."/>
            <person name="Li M."/>
        </authorList>
    </citation>
    <scope>NUCLEOTIDE SEQUENCE [LARGE SCALE GENOMIC DNA]</scope>
    <source>
        <strain evidence="20">SpSt-503</strain>
    </source>
</reference>
<dbReference type="GO" id="GO:0005886">
    <property type="term" value="C:plasma membrane"/>
    <property type="evidence" value="ECO:0007669"/>
    <property type="project" value="UniProtKB-SubCell"/>
</dbReference>
<evidence type="ECO:0000256" key="9">
    <source>
        <dbReference type="ARBA" id="ARBA00022989"/>
    </source>
</evidence>
<evidence type="ECO:0000256" key="8">
    <source>
        <dbReference type="ARBA" id="ARBA00022967"/>
    </source>
</evidence>
<comment type="subunit">
    <text evidence="16">The complex is composed of six subunits: RnfA, RnfB, RnfC, RnfD, RnfE and RnfG.</text>
</comment>
<dbReference type="EMBL" id="DSVL01000355">
    <property type="protein sequence ID" value="HFH30115.1"/>
    <property type="molecule type" value="Genomic_DNA"/>
</dbReference>
<keyword evidence="11" id="KW-0915">Sodium</keyword>
<evidence type="ECO:0000256" key="6">
    <source>
        <dbReference type="ARBA" id="ARBA00022643"/>
    </source>
</evidence>
<evidence type="ECO:0000313" key="20">
    <source>
        <dbReference type="EMBL" id="HFH30115.1"/>
    </source>
</evidence>
<evidence type="ECO:0000259" key="19">
    <source>
        <dbReference type="SMART" id="SM00900"/>
    </source>
</evidence>
<feature type="transmembrane region" description="Helical" evidence="18">
    <location>
        <begin position="6"/>
        <end position="27"/>
    </location>
</feature>
<dbReference type="EC" id="7.-.-.-" evidence="16"/>
<dbReference type="GO" id="GO:0009055">
    <property type="term" value="F:electron transfer activity"/>
    <property type="evidence" value="ECO:0007669"/>
    <property type="project" value="InterPro"/>
</dbReference>
<keyword evidence="6 16" id="KW-0288">FMN</keyword>
<keyword evidence="16" id="KW-0249">Electron transport</keyword>
<proteinExistence type="inferred from homology"/>
<keyword evidence="14 16" id="KW-0472">Membrane</keyword>
<dbReference type="AlphaFoldDB" id="A0A7C3EHA7"/>
<keyword evidence="15" id="KW-0739">Sodium transport</keyword>
<evidence type="ECO:0000256" key="13">
    <source>
        <dbReference type="ARBA" id="ARBA00023075"/>
    </source>
</evidence>